<dbReference type="InterPro" id="IPR001870">
    <property type="entry name" value="B30.2/SPRY"/>
</dbReference>
<dbReference type="Pfam" id="PF10607">
    <property type="entry name" value="CTLH"/>
    <property type="match status" value="1"/>
</dbReference>
<accession>A0A9P5VIV8</accession>
<dbReference type="Pfam" id="PF00622">
    <property type="entry name" value="SPRY"/>
    <property type="match status" value="1"/>
</dbReference>
<feature type="region of interest" description="Disordered" evidence="1">
    <location>
        <begin position="178"/>
        <end position="254"/>
    </location>
</feature>
<dbReference type="PROSITE" id="PS50188">
    <property type="entry name" value="B302_SPRY"/>
    <property type="match status" value="1"/>
</dbReference>
<feature type="compositionally biased region" description="Low complexity" evidence="1">
    <location>
        <begin position="125"/>
        <end position="136"/>
    </location>
</feature>
<dbReference type="InterPro" id="IPR043136">
    <property type="entry name" value="B30.2/SPRY_sf"/>
</dbReference>
<dbReference type="InterPro" id="IPR013320">
    <property type="entry name" value="ConA-like_dom_sf"/>
</dbReference>
<dbReference type="SMART" id="SM00668">
    <property type="entry name" value="CTLH"/>
    <property type="match status" value="1"/>
</dbReference>
<dbReference type="InterPro" id="IPR050618">
    <property type="entry name" value="Ubq-SigPath_Reg"/>
</dbReference>
<evidence type="ECO:0008006" key="6">
    <source>
        <dbReference type="Google" id="ProtNLM"/>
    </source>
</evidence>
<dbReference type="InterPro" id="IPR006595">
    <property type="entry name" value="CTLH_C"/>
</dbReference>
<feature type="compositionally biased region" description="Basic and acidic residues" evidence="1">
    <location>
        <begin position="189"/>
        <end position="203"/>
    </location>
</feature>
<dbReference type="PANTHER" id="PTHR12864">
    <property type="entry name" value="RAN BINDING PROTEIN 9-RELATED"/>
    <property type="match status" value="1"/>
</dbReference>
<feature type="compositionally biased region" description="Low complexity" evidence="1">
    <location>
        <begin position="216"/>
        <end position="229"/>
    </location>
</feature>
<comment type="caution">
    <text evidence="4">The sequence shown here is derived from an EMBL/GenBank/DDBJ whole genome shotgun (WGS) entry which is preliminary data.</text>
</comment>
<dbReference type="PROSITE" id="PS50897">
    <property type="entry name" value="CTLH"/>
    <property type="match status" value="1"/>
</dbReference>
<feature type="domain" description="CTLH" evidence="3">
    <location>
        <begin position="466"/>
        <end position="523"/>
    </location>
</feature>
<dbReference type="Proteomes" id="UP000696485">
    <property type="component" value="Unassembled WGS sequence"/>
</dbReference>
<feature type="compositionally biased region" description="Low complexity" evidence="1">
    <location>
        <begin position="33"/>
        <end position="55"/>
    </location>
</feature>
<dbReference type="InterPro" id="IPR013144">
    <property type="entry name" value="CRA_dom"/>
</dbReference>
<dbReference type="SMART" id="SM00757">
    <property type="entry name" value="CRA"/>
    <property type="match status" value="1"/>
</dbReference>
<feature type="domain" description="B30.2/SPRY" evidence="2">
    <location>
        <begin position="234"/>
        <end position="421"/>
    </location>
</feature>
<dbReference type="InterPro" id="IPR035782">
    <property type="entry name" value="SPRY_RanBP9/10"/>
</dbReference>
<keyword evidence="5" id="KW-1185">Reference proteome</keyword>
<sequence>MSQHASNRALPGQVEGDQAPETDMEESHETEEGSASASMAVDTPPSSTFTSTSAPPQHPTTPLSQATSPIWPPSSDRNHTSMSIVESMAARQYPQLHLRALLQRQHLPLPEREDSSRPRPITFGSLKKASMSTSSSYGPEGGSKGFGNHGKNSKMTHLPSYLRHTTFSHHFQPEGAIHDLNLSTSPSLPEREHSKRRRLADNRRRQHTHFHRHSDSSSSGSSSDGSDSGHSSHESGTSTPVSGDTRPLRYQLPSRWSTVDKTEKTELLEDDLLVHYTGPGKADSDASAIRANRPIPPQCGIYYYEVFIKSKGQQGYIGIGVCNSGVALDRLPGWEPQSWGYHGDDGNSFGGCGNGRPFGPVFTTGDTIGCGVNFRDMSLFYTKNGAYLGVAFRDLKGPLYPTVGMRTVGEIVEANFGQQEFLFDIEEYVKRGGRGPHDDVSMTPTTVKHGKPNLSVGDDRSSSVLDAERRKNIRIAIMAGEIDCAMRLLEDHYPGIMDQNEDMLLQLRCRKFVEMVTSSSSHLKALDKQEKLGGSHHDMEMADTNGYTQRKTDTQLESTPEPMDVDQANNLNKSLTARKKAKMVDESATPTTKGASSDEGLEGLGRLKDAIKYGQYLQEQYRDSQRSSIQDMLIDSFSVLAYSDPEPGVSLTASAPVSKPITRKAVADTVNTAILASQNLPTTAPLEAVYRQTKVLLSELMRRGVGEAAFFDLNRDCLE</sequence>
<feature type="region of interest" description="Disordered" evidence="1">
    <location>
        <begin position="578"/>
        <end position="601"/>
    </location>
</feature>
<feature type="region of interest" description="Disordered" evidence="1">
    <location>
        <begin position="108"/>
        <end position="156"/>
    </location>
</feature>
<dbReference type="InterPro" id="IPR024964">
    <property type="entry name" value="CTLH/CRA"/>
</dbReference>
<feature type="compositionally biased region" description="Gly residues" evidence="1">
    <location>
        <begin position="139"/>
        <end position="148"/>
    </location>
</feature>
<organism evidence="4 5">
    <name type="scientific">Podila minutissima</name>
    <dbReference type="NCBI Taxonomy" id="64525"/>
    <lineage>
        <taxon>Eukaryota</taxon>
        <taxon>Fungi</taxon>
        <taxon>Fungi incertae sedis</taxon>
        <taxon>Mucoromycota</taxon>
        <taxon>Mortierellomycotina</taxon>
        <taxon>Mortierellomycetes</taxon>
        <taxon>Mortierellales</taxon>
        <taxon>Mortierellaceae</taxon>
        <taxon>Podila</taxon>
    </lineage>
</organism>
<evidence type="ECO:0000256" key="1">
    <source>
        <dbReference type="SAM" id="MobiDB-lite"/>
    </source>
</evidence>
<dbReference type="CDD" id="cd12909">
    <property type="entry name" value="SPRY_RanBP9_10"/>
    <property type="match status" value="1"/>
</dbReference>
<reference evidence="4" key="1">
    <citation type="journal article" date="2020" name="Fungal Divers.">
        <title>Resolving the Mortierellaceae phylogeny through synthesis of multi-gene phylogenetics and phylogenomics.</title>
        <authorList>
            <person name="Vandepol N."/>
            <person name="Liber J."/>
            <person name="Desiro A."/>
            <person name="Na H."/>
            <person name="Kennedy M."/>
            <person name="Barry K."/>
            <person name="Grigoriev I.V."/>
            <person name="Miller A.N."/>
            <person name="O'Donnell K."/>
            <person name="Stajich J.E."/>
            <person name="Bonito G."/>
        </authorList>
    </citation>
    <scope>NUCLEOTIDE SEQUENCE</scope>
    <source>
        <strain evidence="4">NVP1</strain>
    </source>
</reference>
<gene>
    <name evidence="4" type="ORF">BG006_009945</name>
</gene>
<dbReference type="AlphaFoldDB" id="A0A9P5VIV8"/>
<dbReference type="InterPro" id="IPR003877">
    <property type="entry name" value="SPRY_dom"/>
</dbReference>
<protein>
    <recommendedName>
        <fullName evidence="6">SPRY-domain-containing protein</fullName>
    </recommendedName>
</protein>
<evidence type="ECO:0000313" key="4">
    <source>
        <dbReference type="EMBL" id="KAF9326647.1"/>
    </source>
</evidence>
<evidence type="ECO:0000259" key="2">
    <source>
        <dbReference type="PROSITE" id="PS50188"/>
    </source>
</evidence>
<dbReference type="Gene3D" id="2.60.120.920">
    <property type="match status" value="1"/>
</dbReference>
<dbReference type="SMART" id="SM00449">
    <property type="entry name" value="SPRY"/>
    <property type="match status" value="1"/>
</dbReference>
<dbReference type="SUPFAM" id="SSF49899">
    <property type="entry name" value="Concanavalin A-like lectins/glucanases"/>
    <property type="match status" value="1"/>
</dbReference>
<proteinExistence type="predicted"/>
<evidence type="ECO:0000259" key="3">
    <source>
        <dbReference type="PROSITE" id="PS50897"/>
    </source>
</evidence>
<feature type="region of interest" description="Disordered" evidence="1">
    <location>
        <begin position="1"/>
        <end position="79"/>
    </location>
</feature>
<name>A0A9P5VIV8_9FUNG</name>
<dbReference type="EMBL" id="JAAAUY010000752">
    <property type="protein sequence ID" value="KAF9326647.1"/>
    <property type="molecule type" value="Genomic_DNA"/>
</dbReference>
<evidence type="ECO:0000313" key="5">
    <source>
        <dbReference type="Proteomes" id="UP000696485"/>
    </source>
</evidence>